<dbReference type="Gene3D" id="1.10.10.60">
    <property type="entry name" value="Homeodomain-like"/>
    <property type="match status" value="1"/>
</dbReference>
<dbReference type="SUPFAM" id="SSF46689">
    <property type="entry name" value="Homeodomain-like"/>
    <property type="match status" value="1"/>
</dbReference>
<dbReference type="GO" id="GO:0000976">
    <property type="term" value="F:transcription cis-regulatory region binding"/>
    <property type="evidence" value="ECO:0007669"/>
    <property type="project" value="TreeGrafter"/>
</dbReference>
<keyword evidence="1" id="KW-0805">Transcription regulation</keyword>
<evidence type="ECO:0000259" key="4">
    <source>
        <dbReference type="PROSITE" id="PS01124"/>
    </source>
</evidence>
<evidence type="ECO:0000256" key="3">
    <source>
        <dbReference type="ARBA" id="ARBA00023163"/>
    </source>
</evidence>
<evidence type="ECO:0000256" key="2">
    <source>
        <dbReference type="ARBA" id="ARBA00023125"/>
    </source>
</evidence>
<dbReference type="AlphaFoldDB" id="A0A370NRX6"/>
<dbReference type="InterPro" id="IPR032687">
    <property type="entry name" value="AraC-type_N"/>
</dbReference>
<gene>
    <name evidence="5" type="ORF">DN412_21215</name>
</gene>
<dbReference type="PROSITE" id="PS01124">
    <property type="entry name" value="HTH_ARAC_FAMILY_2"/>
    <property type="match status" value="1"/>
</dbReference>
<dbReference type="PANTHER" id="PTHR47894:SF4">
    <property type="entry name" value="HTH-TYPE TRANSCRIPTIONAL REGULATOR GADX"/>
    <property type="match status" value="1"/>
</dbReference>
<accession>A0A370NRX6</accession>
<keyword evidence="2" id="KW-0238">DNA-binding</keyword>
<reference evidence="6" key="1">
    <citation type="submission" date="2018-06" db="EMBL/GenBank/DDBJ databases">
        <authorList>
            <person name="Feng T."/>
            <person name="Jeon C.O."/>
        </authorList>
    </citation>
    <scope>NUCLEOTIDE SEQUENCE [LARGE SCALE GENOMIC DNA]</scope>
    <source>
        <strain evidence="6">S23</strain>
    </source>
</reference>
<name>A0A370NRX6_9BURK</name>
<sequence length="383" mass="42495">MHRCLLRAVDSAGVRTTIGAFPPTGLILHDNSLIPCDTARMTVHHNLVRAAALESYSPLVQSLGGDPHALLAKAGLDASSLDDPDRYLPYRNVLQAVEIGAMELGVPDFGLRLSDAKDPSFLGVLWLAIQSARSVRDGMLMAGRHMHYHAPGIAIEVREAHGSLHEQVELRFLLPDLPLLPQATEHSVSHICKVVRVLSDAEVGPAEVHFRHAQAGSNRQYREHLGLVPCFRSTFDGIVVESVAWRRRLPRQNDQLQAFVERYLVAAAPRAKASLTEQVLQTLRTQMRLAPVNLVVVARVLRLHPRTLQRRLQEDGQTFEMLKDTARRELAGQLLAQADIGLSLVAQLLDFADQSVLTRACQRWFGKPPSVVRRESLARSADR</sequence>
<dbReference type="GO" id="GO:0005829">
    <property type="term" value="C:cytosol"/>
    <property type="evidence" value="ECO:0007669"/>
    <property type="project" value="TreeGrafter"/>
</dbReference>
<dbReference type="InterPro" id="IPR009057">
    <property type="entry name" value="Homeodomain-like_sf"/>
</dbReference>
<dbReference type="EMBL" id="QKWJ01000027">
    <property type="protein sequence ID" value="RDK08359.1"/>
    <property type="molecule type" value="Genomic_DNA"/>
</dbReference>
<comment type="caution">
    <text evidence="5">The sequence shown here is derived from an EMBL/GenBank/DDBJ whole genome shotgun (WGS) entry which is preliminary data.</text>
</comment>
<proteinExistence type="predicted"/>
<dbReference type="Pfam" id="PF12833">
    <property type="entry name" value="HTH_18"/>
    <property type="match status" value="1"/>
</dbReference>
<feature type="domain" description="HTH araC/xylS-type" evidence="4">
    <location>
        <begin position="277"/>
        <end position="375"/>
    </location>
</feature>
<organism evidence="5 6">
    <name type="scientific">Cupriavidus lacunae</name>
    <dbReference type="NCBI Taxonomy" id="2666307"/>
    <lineage>
        <taxon>Bacteria</taxon>
        <taxon>Pseudomonadati</taxon>
        <taxon>Pseudomonadota</taxon>
        <taxon>Betaproteobacteria</taxon>
        <taxon>Burkholderiales</taxon>
        <taxon>Burkholderiaceae</taxon>
        <taxon>Cupriavidus</taxon>
    </lineage>
</organism>
<evidence type="ECO:0000313" key="5">
    <source>
        <dbReference type="EMBL" id="RDK08359.1"/>
    </source>
</evidence>
<dbReference type="SMART" id="SM00342">
    <property type="entry name" value="HTH_ARAC"/>
    <property type="match status" value="1"/>
</dbReference>
<dbReference type="PANTHER" id="PTHR47894">
    <property type="entry name" value="HTH-TYPE TRANSCRIPTIONAL REGULATOR GADX"/>
    <property type="match status" value="1"/>
</dbReference>
<keyword evidence="3" id="KW-0804">Transcription</keyword>
<evidence type="ECO:0000313" key="6">
    <source>
        <dbReference type="Proteomes" id="UP000255165"/>
    </source>
</evidence>
<protein>
    <submittedName>
        <fullName evidence="5">AraC family transcriptional regulator</fullName>
    </submittedName>
</protein>
<evidence type="ECO:0000256" key="1">
    <source>
        <dbReference type="ARBA" id="ARBA00023015"/>
    </source>
</evidence>
<dbReference type="GO" id="GO:0003700">
    <property type="term" value="F:DNA-binding transcription factor activity"/>
    <property type="evidence" value="ECO:0007669"/>
    <property type="project" value="InterPro"/>
</dbReference>
<dbReference type="InterPro" id="IPR018060">
    <property type="entry name" value="HTH_AraC"/>
</dbReference>
<dbReference type="Proteomes" id="UP000255165">
    <property type="component" value="Unassembled WGS sequence"/>
</dbReference>
<dbReference type="Pfam" id="PF12625">
    <property type="entry name" value="Arabinose_bd"/>
    <property type="match status" value="1"/>
</dbReference>
<keyword evidence="6" id="KW-1185">Reference proteome</keyword>